<gene>
    <name evidence="2" type="ORF">KJ970_14815</name>
</gene>
<evidence type="ECO:0000313" key="2">
    <source>
        <dbReference type="EMBL" id="MBU2692191.1"/>
    </source>
</evidence>
<dbReference type="EMBL" id="JAHJDP010000085">
    <property type="protein sequence ID" value="MBU2692191.1"/>
    <property type="molecule type" value="Genomic_DNA"/>
</dbReference>
<accession>A0A948RYA3</accession>
<dbReference type="InterPro" id="IPR019734">
    <property type="entry name" value="TPR_rpt"/>
</dbReference>
<feature type="compositionally biased region" description="Low complexity" evidence="1">
    <location>
        <begin position="199"/>
        <end position="211"/>
    </location>
</feature>
<comment type="caution">
    <text evidence="2">The sequence shown here is derived from an EMBL/GenBank/DDBJ whole genome shotgun (WGS) entry which is preliminary data.</text>
</comment>
<organism evidence="2 3">
    <name type="scientific">Eiseniibacteriota bacterium</name>
    <dbReference type="NCBI Taxonomy" id="2212470"/>
    <lineage>
        <taxon>Bacteria</taxon>
        <taxon>Candidatus Eiseniibacteriota</taxon>
    </lineage>
</organism>
<feature type="region of interest" description="Disordered" evidence="1">
    <location>
        <begin position="151"/>
        <end position="216"/>
    </location>
</feature>
<dbReference type="SUPFAM" id="SSF48452">
    <property type="entry name" value="TPR-like"/>
    <property type="match status" value="1"/>
</dbReference>
<dbReference type="Pfam" id="PF13174">
    <property type="entry name" value="TPR_6"/>
    <property type="match status" value="1"/>
</dbReference>
<dbReference type="Gene3D" id="1.25.40.10">
    <property type="entry name" value="Tetratricopeptide repeat domain"/>
    <property type="match status" value="1"/>
</dbReference>
<reference evidence="2" key="1">
    <citation type="submission" date="2021-05" db="EMBL/GenBank/DDBJ databases">
        <title>Energy efficiency and biological interactions define the core microbiome of deep oligotrophic groundwater.</title>
        <authorList>
            <person name="Mehrshad M."/>
            <person name="Lopez-Fernandez M."/>
            <person name="Bell E."/>
            <person name="Bernier-Latmani R."/>
            <person name="Bertilsson S."/>
            <person name="Dopson M."/>
        </authorList>
    </citation>
    <scope>NUCLEOTIDE SEQUENCE</scope>
    <source>
        <strain evidence="2">Modern_marine.mb.64</strain>
    </source>
</reference>
<dbReference type="Proteomes" id="UP000777784">
    <property type="component" value="Unassembled WGS sequence"/>
</dbReference>
<dbReference type="AlphaFoldDB" id="A0A948RYA3"/>
<evidence type="ECO:0000313" key="3">
    <source>
        <dbReference type="Proteomes" id="UP000777784"/>
    </source>
</evidence>
<feature type="compositionally biased region" description="Polar residues" evidence="1">
    <location>
        <begin position="186"/>
        <end position="197"/>
    </location>
</feature>
<evidence type="ECO:0000256" key="1">
    <source>
        <dbReference type="SAM" id="MobiDB-lite"/>
    </source>
</evidence>
<dbReference type="Pfam" id="PF13432">
    <property type="entry name" value="TPR_16"/>
    <property type="match status" value="1"/>
</dbReference>
<sequence>MFNISHGIRYLIFWITILPAVWLAPAVFAETGDPAADNNSKPVRVEWIEIHADSTGTHLRVPFTGAPSTLRLDNPPRWAVDIKPARQGLGKTIALWTSVVDLGAIKTLRVGQFRLGPEPVVRLTLVLSEPRELTVDSDGLELLLRLEPKPGDPWGGRRFGKDGDEGSPMISAESQEQAVKQDPDTSKTPASAKQTPIISAAESSTESQAASKNPVIARPVGQPEITKIPVAPPDALPHMVRQSLPKNVEPVRPSEPDSAALAASEAKRYVMTGGEVTRHATGYLLEKSQEALLQNRPDQAMDMISRGLRLYKGTQGTNALRLLWHLAVPLTSRPAAVAMFEEEDATEAHLIAVETYFHLMQIALTLQNGSVARRILETWEKAHKPDEPWIDSVLDYTRMSLSRGRWDESLAWLERLPADVMDPRQAQEEQLLRSEALEGLGRFDEAEKILNDIVEDDSGELMGEARLRRADLFCIRGDYIGALPLYTEAIDKVTDPDQRVWAIYRTGVCREEAGNLEGARESFLQLLKESPQSHWTQYARRHVELLSMALTADAVTQ</sequence>
<proteinExistence type="predicted"/>
<dbReference type="InterPro" id="IPR011990">
    <property type="entry name" value="TPR-like_helical_dom_sf"/>
</dbReference>
<protein>
    <submittedName>
        <fullName evidence="2">Tetratricopeptide repeat protein</fullName>
    </submittedName>
</protein>
<name>A0A948RYA3_UNCEI</name>